<dbReference type="EMBL" id="OIVN01000351">
    <property type="protein sequence ID" value="SPC78810.1"/>
    <property type="molecule type" value="Genomic_DNA"/>
</dbReference>
<proteinExistence type="inferred from homology"/>
<evidence type="ECO:0000313" key="7">
    <source>
        <dbReference type="EMBL" id="SPC78810.1"/>
    </source>
</evidence>
<dbReference type="InterPro" id="IPR001878">
    <property type="entry name" value="Znf_CCHC"/>
</dbReference>
<dbReference type="GO" id="GO:0070897">
    <property type="term" value="P:transcription preinitiation complex assembly"/>
    <property type="evidence" value="ECO:0007669"/>
    <property type="project" value="InterPro"/>
</dbReference>
<dbReference type="InterPro" id="IPR036875">
    <property type="entry name" value="Znf_CCHC_sf"/>
</dbReference>
<dbReference type="SUPFAM" id="SSF47954">
    <property type="entry name" value="Cyclin-like"/>
    <property type="match status" value="1"/>
</dbReference>
<sequence>MVAAERWLWVREMVAAKVVVGERDGGGDGSGVGWALLQPLRYLPTKSNRETWKLEKEARSLILKVVKERKEGGASENDLLDKILGGATNDKTDRFIVDNCKNIYLAGYETTAVSATCLHVHQPCGIISLPFLNREVLWYQQTCSSLLFGRQNCVSVLFGLDRANEIYKRVEDQKSSRGRNQDAVLAACLYIACRQEDKPRTCKICSVANGATNKEIGIAKEYIVKQLGLENVLVLPGVIPLPQLSPALPSRHRQKSGCLRCQEADSSPNELAATLGSRATGLRSRHIRCRWKDLGKLDSTTQKTAQSAAGRALTRRLKIRCAVTLLHAPPRARLLHCHVSPSATSASATRSNQKNYHLICAFCKHRGHTIDRCNMRAGILQRSAALTASESVPSSDAASFDPVSLTTPTYSIADLQALFSQVQALSSSASNSALSVTPGISSEWFLDSACCNHMTDNPHLTSAHTPPVLPTITTADGSAMTVSHVGSISTPNLSISDVFCVPKLHLNLLSVGQLTELGLNLFFSSRGCLVQDSRTGQIVGSARKVGRLFELTSLHFPSSTGGDGNNTCWGLYVEVLIDTMGDLQVVGGIKKLNNKNYNTWATCIESYLQGQDLWEVVGGSEVTQPAVEDASGTLRKWKIKAGKAMFALKTTIEEEMLEHIRDAKTPKEAWDTFVTLFSKKNDTRLQLLENELLSMAQRDMTIAQYFHKVKAICREISELDPTAPIGETRIKRIIIHGLRPEYRGFVTAIQGWPTQPSLVEFENLLADQEAMAKQMGGVSLKGEEEALYTSKTRGTFKRNTGGVSKNRGNSRKFDGKCYNCGKMGHMAKDCWTKKKPVESNTATSSSKENSEDGWDAEALFAMEEEELALTVTTPEQIDYKNDWIVDSGCSNHMTGDKHKLQNLSEYKGGRVVVTADNSRLPIAHIGKTIVTPRYNSNQVPLQDVYHVPGMKKNLLSVAQLTLSGHYVLFGPQDVKVYRDLKISETPIGARQLS</sequence>
<name>A0A2N9EVT7_FAGSY</name>
<dbReference type="GO" id="GO:0020037">
    <property type="term" value="F:heme binding"/>
    <property type="evidence" value="ECO:0007669"/>
    <property type="project" value="InterPro"/>
</dbReference>
<accession>A0A2N9EVT7</accession>
<dbReference type="Gene3D" id="4.10.60.10">
    <property type="entry name" value="Zinc finger, CCHC-type"/>
    <property type="match status" value="1"/>
</dbReference>
<dbReference type="InterPro" id="IPR036915">
    <property type="entry name" value="Cyclin-like_sf"/>
</dbReference>
<dbReference type="Pfam" id="PF00098">
    <property type="entry name" value="zf-CCHC"/>
    <property type="match status" value="1"/>
</dbReference>
<organism evidence="7">
    <name type="scientific">Fagus sylvatica</name>
    <name type="common">Beechnut</name>
    <dbReference type="NCBI Taxonomy" id="28930"/>
    <lineage>
        <taxon>Eukaryota</taxon>
        <taxon>Viridiplantae</taxon>
        <taxon>Streptophyta</taxon>
        <taxon>Embryophyta</taxon>
        <taxon>Tracheophyta</taxon>
        <taxon>Spermatophyta</taxon>
        <taxon>Magnoliopsida</taxon>
        <taxon>eudicotyledons</taxon>
        <taxon>Gunneridae</taxon>
        <taxon>Pentapetalae</taxon>
        <taxon>rosids</taxon>
        <taxon>fabids</taxon>
        <taxon>Fagales</taxon>
        <taxon>Fagaceae</taxon>
        <taxon>Fagus</taxon>
    </lineage>
</organism>
<gene>
    <name evidence="7" type="ORF">FSB_LOCUS6692</name>
</gene>
<dbReference type="InterPro" id="IPR054722">
    <property type="entry name" value="PolX-like_BBD"/>
</dbReference>
<dbReference type="CDD" id="cd20551">
    <property type="entry name" value="CYCLIN_TFIIB_rpt1"/>
    <property type="match status" value="1"/>
</dbReference>
<dbReference type="AlphaFoldDB" id="A0A2N9EVT7"/>
<dbReference type="GO" id="GO:0004497">
    <property type="term" value="F:monooxygenase activity"/>
    <property type="evidence" value="ECO:0007669"/>
    <property type="project" value="InterPro"/>
</dbReference>
<dbReference type="SMART" id="SM00343">
    <property type="entry name" value="ZnF_C2HC"/>
    <property type="match status" value="2"/>
</dbReference>
<comment type="similarity">
    <text evidence="1">Belongs to the TFIIB family.</text>
</comment>
<dbReference type="PROSITE" id="PS00782">
    <property type="entry name" value="TFIIB"/>
    <property type="match status" value="1"/>
</dbReference>
<dbReference type="GO" id="GO:0017025">
    <property type="term" value="F:TBP-class protein binding"/>
    <property type="evidence" value="ECO:0007669"/>
    <property type="project" value="InterPro"/>
</dbReference>
<evidence type="ECO:0000256" key="4">
    <source>
        <dbReference type="ARBA" id="ARBA00023163"/>
    </source>
</evidence>
<keyword evidence="5" id="KW-0863">Zinc-finger</keyword>
<keyword evidence="4" id="KW-0804">Transcription</keyword>
<dbReference type="SUPFAM" id="SSF57756">
    <property type="entry name" value="Retrovirus zinc finger-like domains"/>
    <property type="match status" value="1"/>
</dbReference>
<keyword evidence="3" id="KW-0805">Transcription regulation</keyword>
<dbReference type="GO" id="GO:0005506">
    <property type="term" value="F:iron ion binding"/>
    <property type="evidence" value="ECO:0007669"/>
    <property type="project" value="InterPro"/>
</dbReference>
<dbReference type="Gene3D" id="1.10.630.10">
    <property type="entry name" value="Cytochrome P450"/>
    <property type="match status" value="1"/>
</dbReference>
<dbReference type="GO" id="GO:0003676">
    <property type="term" value="F:nucleic acid binding"/>
    <property type="evidence" value="ECO:0007669"/>
    <property type="project" value="InterPro"/>
</dbReference>
<keyword evidence="5" id="KW-0479">Metal-binding</keyword>
<evidence type="ECO:0000256" key="3">
    <source>
        <dbReference type="ARBA" id="ARBA00023015"/>
    </source>
</evidence>
<feature type="domain" description="CCHC-type" evidence="6">
    <location>
        <begin position="816"/>
        <end position="830"/>
    </location>
</feature>
<dbReference type="Gene3D" id="1.10.472.10">
    <property type="entry name" value="Cyclin-like"/>
    <property type="match status" value="1"/>
</dbReference>
<evidence type="ECO:0000256" key="2">
    <source>
        <dbReference type="ARBA" id="ARBA00022737"/>
    </source>
</evidence>
<dbReference type="InterPro" id="IPR036396">
    <property type="entry name" value="Cyt_P450_sf"/>
</dbReference>
<dbReference type="PANTHER" id="PTHR47481:SF36">
    <property type="entry name" value="CCHC-TYPE DOMAIN-CONTAINING PROTEIN"/>
    <property type="match status" value="1"/>
</dbReference>
<dbReference type="InterPro" id="IPR023486">
    <property type="entry name" value="TFIIB_CS"/>
</dbReference>
<dbReference type="Pfam" id="PF00382">
    <property type="entry name" value="TFIIB"/>
    <property type="match status" value="1"/>
</dbReference>
<keyword evidence="2" id="KW-0677">Repeat</keyword>
<dbReference type="InterPro" id="IPR000812">
    <property type="entry name" value="TFIIB"/>
</dbReference>
<evidence type="ECO:0000256" key="1">
    <source>
        <dbReference type="ARBA" id="ARBA00010857"/>
    </source>
</evidence>
<dbReference type="Pfam" id="PF14223">
    <property type="entry name" value="Retrotran_gag_2"/>
    <property type="match status" value="1"/>
</dbReference>
<dbReference type="PRINTS" id="PR00685">
    <property type="entry name" value="TIFACTORIIB"/>
</dbReference>
<dbReference type="GO" id="GO:0008270">
    <property type="term" value="F:zinc ion binding"/>
    <property type="evidence" value="ECO:0007669"/>
    <property type="project" value="UniProtKB-KW"/>
</dbReference>
<keyword evidence="5" id="KW-0862">Zinc</keyword>
<evidence type="ECO:0000256" key="5">
    <source>
        <dbReference type="PROSITE-ProRule" id="PRU00047"/>
    </source>
</evidence>
<dbReference type="InterPro" id="IPR013150">
    <property type="entry name" value="TFIIB_cyclin"/>
</dbReference>
<dbReference type="PROSITE" id="PS50158">
    <property type="entry name" value="ZF_CCHC"/>
    <property type="match status" value="1"/>
</dbReference>
<dbReference type="Pfam" id="PF22936">
    <property type="entry name" value="Pol_BBD"/>
    <property type="match status" value="2"/>
</dbReference>
<reference evidence="7" key="1">
    <citation type="submission" date="2018-02" db="EMBL/GenBank/DDBJ databases">
        <authorList>
            <person name="Cohen D.B."/>
            <person name="Kent A.D."/>
        </authorList>
    </citation>
    <scope>NUCLEOTIDE SEQUENCE</scope>
</reference>
<dbReference type="SUPFAM" id="SSF48264">
    <property type="entry name" value="Cytochrome P450"/>
    <property type="match status" value="1"/>
</dbReference>
<dbReference type="PANTHER" id="PTHR47481">
    <property type="match status" value="1"/>
</dbReference>
<dbReference type="GO" id="GO:0016705">
    <property type="term" value="F:oxidoreductase activity, acting on paired donors, with incorporation or reduction of molecular oxygen"/>
    <property type="evidence" value="ECO:0007669"/>
    <property type="project" value="InterPro"/>
</dbReference>
<protein>
    <recommendedName>
        <fullName evidence="6">CCHC-type domain-containing protein</fullName>
    </recommendedName>
</protein>
<evidence type="ECO:0000259" key="6">
    <source>
        <dbReference type="PROSITE" id="PS50158"/>
    </source>
</evidence>